<dbReference type="EMBL" id="RBIQ01000009">
    <property type="protein sequence ID" value="RKR12277.1"/>
    <property type="molecule type" value="Genomic_DNA"/>
</dbReference>
<keyword evidence="3" id="KW-1185">Reference proteome</keyword>
<dbReference type="GO" id="GO:0004622">
    <property type="term" value="F:phosphatidylcholine lysophospholipase activity"/>
    <property type="evidence" value="ECO:0007669"/>
    <property type="project" value="TreeGrafter"/>
</dbReference>
<dbReference type="InterPro" id="IPR013830">
    <property type="entry name" value="SGNH_hydro"/>
</dbReference>
<dbReference type="OrthoDB" id="9790057at2"/>
<dbReference type="RefSeq" id="WP_121068194.1">
    <property type="nucleotide sequence ID" value="NZ_RBIQ01000009.1"/>
</dbReference>
<dbReference type="InterPro" id="IPR036514">
    <property type="entry name" value="SGNH_hydro_sf"/>
</dbReference>
<dbReference type="SUPFAM" id="SSF52266">
    <property type="entry name" value="SGNH hydrolase"/>
    <property type="match status" value="1"/>
</dbReference>
<evidence type="ECO:0000313" key="2">
    <source>
        <dbReference type="EMBL" id="RKR12277.1"/>
    </source>
</evidence>
<dbReference type="AlphaFoldDB" id="A0A495E8Y9"/>
<dbReference type="InterPro" id="IPR051532">
    <property type="entry name" value="Ester_Hydrolysis_Enzymes"/>
</dbReference>
<reference evidence="2 3" key="1">
    <citation type="submission" date="2018-10" db="EMBL/GenBank/DDBJ databases">
        <title>Genomic Encyclopedia of Archaeal and Bacterial Type Strains, Phase II (KMG-II): from individual species to whole genera.</title>
        <authorList>
            <person name="Goeker M."/>
        </authorList>
    </citation>
    <scope>NUCLEOTIDE SEQUENCE [LARGE SCALE GENOMIC DNA]</scope>
    <source>
        <strain evidence="2 3">DSM 25230</strain>
    </source>
</reference>
<evidence type="ECO:0000313" key="3">
    <source>
        <dbReference type="Proteomes" id="UP000269412"/>
    </source>
</evidence>
<protein>
    <submittedName>
        <fullName evidence="2">Lysophospholipase L1-like esterase</fullName>
    </submittedName>
</protein>
<evidence type="ECO:0000259" key="1">
    <source>
        <dbReference type="Pfam" id="PF13472"/>
    </source>
</evidence>
<dbReference type="PANTHER" id="PTHR30383">
    <property type="entry name" value="THIOESTERASE 1/PROTEASE 1/LYSOPHOSPHOLIPASE L1"/>
    <property type="match status" value="1"/>
</dbReference>
<dbReference type="Pfam" id="PF13472">
    <property type="entry name" value="Lipase_GDSL_2"/>
    <property type="match status" value="1"/>
</dbReference>
<dbReference type="Gene3D" id="3.40.50.1110">
    <property type="entry name" value="SGNH hydrolase"/>
    <property type="match status" value="1"/>
</dbReference>
<sequence>MLKQLVILLFLAFNIFLLEAQNRFDNEVANLQKKYKTKWNPNKETTLFTGSSSIRLWKNLDSLFPNKQIINTGFGASLSGDLLHFSDKLITNYNPTKVFIYEGDNDIAYDKSPKEVIENIKSIIKNIKSKKTDTYIVLISTKPSISRWHLKKKYKKLNRKLNRITKKDPLIHFVDVWKPMLNGKKLKKSLFGPDGLHMNKEGYNIWYTAIKKHVK</sequence>
<dbReference type="Proteomes" id="UP000269412">
    <property type="component" value="Unassembled WGS sequence"/>
</dbReference>
<comment type="caution">
    <text evidence="2">The sequence shown here is derived from an EMBL/GenBank/DDBJ whole genome shotgun (WGS) entry which is preliminary data.</text>
</comment>
<dbReference type="PANTHER" id="PTHR30383:SF5">
    <property type="entry name" value="SGNH HYDROLASE-TYPE ESTERASE DOMAIN-CONTAINING PROTEIN"/>
    <property type="match status" value="1"/>
</dbReference>
<organism evidence="2 3">
    <name type="scientific">Maribacter vaceletii</name>
    <dbReference type="NCBI Taxonomy" id="1206816"/>
    <lineage>
        <taxon>Bacteria</taxon>
        <taxon>Pseudomonadati</taxon>
        <taxon>Bacteroidota</taxon>
        <taxon>Flavobacteriia</taxon>
        <taxon>Flavobacteriales</taxon>
        <taxon>Flavobacteriaceae</taxon>
        <taxon>Maribacter</taxon>
    </lineage>
</organism>
<name>A0A495E8Y9_9FLAO</name>
<accession>A0A495E8Y9</accession>
<feature type="domain" description="SGNH hydrolase-type esterase" evidence="1">
    <location>
        <begin position="58"/>
        <end position="204"/>
    </location>
</feature>
<gene>
    <name evidence="2" type="ORF">CLV91_2403</name>
</gene>
<proteinExistence type="predicted"/>